<dbReference type="EMBL" id="CABWIB010000001">
    <property type="protein sequence ID" value="VWL85534.1"/>
    <property type="molecule type" value="Genomic_DNA"/>
</dbReference>
<dbReference type="GO" id="GO:0016491">
    <property type="term" value="F:oxidoreductase activity"/>
    <property type="evidence" value="ECO:0007669"/>
    <property type="project" value="UniProtKB-KW"/>
</dbReference>
<evidence type="ECO:0000313" key="6">
    <source>
        <dbReference type="Proteomes" id="UP000419017"/>
    </source>
</evidence>
<dbReference type="Gene3D" id="3.40.50.920">
    <property type="match status" value="1"/>
</dbReference>
<dbReference type="Gene3D" id="3.40.50.970">
    <property type="match status" value="1"/>
</dbReference>
<feature type="domain" description="Transketolase-like pyrimidine-binding" evidence="4">
    <location>
        <begin position="7"/>
        <end position="182"/>
    </location>
</feature>
<sequence>MEETKLMTFRDTIILAMSEEMRRDENVFLMGEDVGIFGGDFGTSVGMLEEFGEKRVRDTPISEAAISGAAAGAAMTGLRPIVDMTFMDFSVIAMDAIVNQAAKTRYMFGGKAQVPMTIRCAAGNGVGSAAQHSQSLESWFTHIPGLKVVAPGTPRDMKGLLKASIRDNNPVIILEYKSEFNQKGEVPLDDNFIIPLGKADIKRSGKDVSIITYGKMLRRVMEAVSILEKEGIDAEVVDLRTLVPLDKEAIFESVKKTGKVVLVNDAHKTSGYIGEISALISESEVFDYLDAPIRRLAGYDVPMPYAQNLEMKMIPNVEDIVEAVRDTVNKR</sequence>
<proteinExistence type="predicted"/>
<evidence type="ECO:0000256" key="1">
    <source>
        <dbReference type="ARBA" id="ARBA00001964"/>
    </source>
</evidence>
<dbReference type="PANTHER" id="PTHR43257:SF2">
    <property type="entry name" value="PYRUVATE DEHYDROGENASE E1 COMPONENT SUBUNIT BETA"/>
    <property type="match status" value="1"/>
</dbReference>
<comment type="cofactor">
    <cofactor evidence="1">
        <name>thiamine diphosphate</name>
        <dbReference type="ChEBI" id="CHEBI:58937"/>
    </cofactor>
</comment>
<dbReference type="SUPFAM" id="SSF52518">
    <property type="entry name" value="Thiamin diphosphate-binding fold (THDP-binding)"/>
    <property type="match status" value="1"/>
</dbReference>
<protein>
    <submittedName>
        <fullName evidence="5">Transketolase</fullName>
    </submittedName>
</protein>
<accession>A0A6I8MEL3</accession>
<dbReference type="PANTHER" id="PTHR43257">
    <property type="entry name" value="PYRUVATE DEHYDROGENASE E1 COMPONENT BETA SUBUNIT"/>
    <property type="match status" value="1"/>
</dbReference>
<dbReference type="InterPro" id="IPR005475">
    <property type="entry name" value="Transketolase-like_Pyr-bd"/>
</dbReference>
<evidence type="ECO:0000256" key="2">
    <source>
        <dbReference type="ARBA" id="ARBA00023002"/>
    </source>
</evidence>
<organism evidence="5 6">
    <name type="scientific">Oceanivirga miroungae</name>
    <dbReference type="NCBI Taxonomy" id="1130046"/>
    <lineage>
        <taxon>Bacteria</taxon>
        <taxon>Fusobacteriati</taxon>
        <taxon>Fusobacteriota</taxon>
        <taxon>Fusobacteriia</taxon>
        <taxon>Fusobacteriales</taxon>
        <taxon>Leptotrichiaceae</taxon>
        <taxon>Oceanivirga</taxon>
    </lineage>
</organism>
<reference evidence="5 6" key="1">
    <citation type="submission" date="2019-10" db="EMBL/GenBank/DDBJ databases">
        <authorList>
            <person name="Blom J."/>
        </authorList>
    </citation>
    <scope>NUCLEOTIDE SEQUENCE [LARGE SCALE GENOMIC DNA]</scope>
    <source>
        <strain evidence="5 6">ES3154-GLU</strain>
    </source>
</reference>
<dbReference type="Pfam" id="PF02779">
    <property type="entry name" value="Transket_pyr"/>
    <property type="match status" value="1"/>
</dbReference>
<evidence type="ECO:0000313" key="5">
    <source>
        <dbReference type="EMBL" id="VWL85534.1"/>
    </source>
</evidence>
<dbReference type="InterPro" id="IPR033248">
    <property type="entry name" value="Transketolase_C"/>
</dbReference>
<dbReference type="NCBIfam" id="NF006667">
    <property type="entry name" value="PRK09212.1"/>
    <property type="match status" value="1"/>
</dbReference>
<keyword evidence="6" id="KW-1185">Reference proteome</keyword>
<dbReference type="Proteomes" id="UP000419017">
    <property type="component" value="Unassembled WGS sequence"/>
</dbReference>
<gene>
    <name evidence="5" type="ORF">OMES3154_00820</name>
</gene>
<dbReference type="Pfam" id="PF02780">
    <property type="entry name" value="Transketolase_C"/>
    <property type="match status" value="1"/>
</dbReference>
<dbReference type="AlphaFoldDB" id="A0A6I8MEL3"/>
<dbReference type="CDD" id="cd07036">
    <property type="entry name" value="TPP_PYR_E1-PDHc-beta_like"/>
    <property type="match status" value="1"/>
</dbReference>
<dbReference type="InterPro" id="IPR009014">
    <property type="entry name" value="Transketo_C/PFOR_II"/>
</dbReference>
<dbReference type="SUPFAM" id="SSF52922">
    <property type="entry name" value="TK C-terminal domain-like"/>
    <property type="match status" value="1"/>
</dbReference>
<dbReference type="FunFam" id="3.40.50.970:FF:000001">
    <property type="entry name" value="Pyruvate dehydrogenase E1 beta subunit"/>
    <property type="match status" value="1"/>
</dbReference>
<evidence type="ECO:0000259" key="4">
    <source>
        <dbReference type="SMART" id="SM00861"/>
    </source>
</evidence>
<dbReference type="FunFam" id="3.40.50.920:FF:000001">
    <property type="entry name" value="Pyruvate dehydrogenase E1 beta subunit"/>
    <property type="match status" value="1"/>
</dbReference>
<dbReference type="InterPro" id="IPR029061">
    <property type="entry name" value="THDP-binding"/>
</dbReference>
<keyword evidence="3" id="KW-0786">Thiamine pyrophosphate</keyword>
<name>A0A6I8MEL3_9FUSO</name>
<dbReference type="RefSeq" id="WP_156683522.1">
    <property type="nucleotide sequence ID" value="NZ_CABWIB010000001.1"/>
</dbReference>
<evidence type="ECO:0000256" key="3">
    <source>
        <dbReference type="ARBA" id="ARBA00023052"/>
    </source>
</evidence>
<keyword evidence="2" id="KW-0560">Oxidoreductase</keyword>
<dbReference type="SMART" id="SM00861">
    <property type="entry name" value="Transket_pyr"/>
    <property type="match status" value="1"/>
</dbReference>